<name>A0A822VB98_AGRTU</name>
<gene>
    <name evidence="1" type="ORF">AGR4A_Lc60147</name>
</gene>
<sequence length="55" mass="6241">MPGTCPVKETEKGGRVVTLIKRKGSYAFENVQVKTCRHGIRRRTGGRFRKSGFCR</sequence>
<proteinExistence type="predicted"/>
<dbReference type="Proteomes" id="UP000192074">
    <property type="component" value="Unassembled WGS sequence"/>
</dbReference>
<accession>A0A822VB98</accession>
<comment type="caution">
    <text evidence="1">The sequence shown here is derived from an EMBL/GenBank/DDBJ whole genome shotgun (WGS) entry which is preliminary data.</text>
</comment>
<organism evidence="1 2">
    <name type="scientific">Agrobacterium tumefaciens str. B6</name>
    <dbReference type="NCBI Taxonomy" id="1183423"/>
    <lineage>
        <taxon>Bacteria</taxon>
        <taxon>Pseudomonadati</taxon>
        <taxon>Pseudomonadota</taxon>
        <taxon>Alphaproteobacteria</taxon>
        <taxon>Hyphomicrobiales</taxon>
        <taxon>Rhizobiaceae</taxon>
        <taxon>Rhizobium/Agrobacterium group</taxon>
        <taxon>Agrobacterium</taxon>
        <taxon>Agrobacterium tumefaciens complex</taxon>
    </lineage>
</organism>
<evidence type="ECO:0000313" key="2">
    <source>
        <dbReference type="Proteomes" id="UP000192074"/>
    </source>
</evidence>
<dbReference type="AlphaFoldDB" id="A0A822VB98"/>
<reference evidence="1 2" key="1">
    <citation type="submission" date="2016-01" db="EMBL/GenBank/DDBJ databases">
        <authorList>
            <person name="Regsiter A."/>
            <person name="william w."/>
        </authorList>
    </citation>
    <scope>NUCLEOTIDE SEQUENCE [LARGE SCALE GENOMIC DNA]</scope>
    <source>
        <strain evidence="1 2">B6</strain>
    </source>
</reference>
<protein>
    <submittedName>
        <fullName evidence="1">Uncharacterized protein</fullName>
    </submittedName>
</protein>
<dbReference type="EMBL" id="FCNL01000036">
    <property type="protein sequence ID" value="CVI23758.1"/>
    <property type="molecule type" value="Genomic_DNA"/>
</dbReference>
<evidence type="ECO:0000313" key="1">
    <source>
        <dbReference type="EMBL" id="CVI23758.1"/>
    </source>
</evidence>